<organism evidence="1 2">
    <name type="scientific">Photobacterium lipolyticum</name>
    <dbReference type="NCBI Taxonomy" id="266810"/>
    <lineage>
        <taxon>Bacteria</taxon>
        <taxon>Pseudomonadati</taxon>
        <taxon>Pseudomonadota</taxon>
        <taxon>Gammaproteobacteria</taxon>
        <taxon>Vibrionales</taxon>
        <taxon>Vibrionaceae</taxon>
        <taxon>Photobacterium</taxon>
    </lineage>
</organism>
<proteinExistence type="predicted"/>
<accession>A0A2T3N0D6</accession>
<gene>
    <name evidence="1" type="ORF">C9I89_07935</name>
</gene>
<dbReference type="OrthoDB" id="5826754at2"/>
<evidence type="ECO:0000313" key="1">
    <source>
        <dbReference type="EMBL" id="PSW05670.1"/>
    </source>
</evidence>
<sequence length="283" mass="33046">MLKLQCDTRLIIGDILVQYHIFSTDAPLMITFSPAGSVLKPSQVEEGCSAWGFDFFKKMGVNIISFSAIQHKHWFICPQLIEFINNLSPQLEVFPERLGYGASMGAFATSLYSSQLQLDRMLLITPLTPSTEQNKLITFDYCAQHKGNITIIFDPLCQNDRQHALRYPLNTTYLKLYGVGHQVIESMSQVGYLKSMVLSFVANKVKRSEFEKAMRARRNIERYYSYMARNPTSKLTPRRRKIIRYYFLMWHLKNPTQFILKWKKKWQKSLMKRTDLLVLSPKY</sequence>
<dbReference type="AlphaFoldDB" id="A0A2T3N0D6"/>
<reference evidence="1 2" key="1">
    <citation type="submission" date="2018-03" db="EMBL/GenBank/DDBJ databases">
        <title>Whole genome sequencing of Histamine producing bacteria.</title>
        <authorList>
            <person name="Butler K."/>
        </authorList>
    </citation>
    <scope>NUCLEOTIDE SEQUENCE [LARGE SCALE GENOMIC DNA]</scope>
    <source>
        <strain evidence="1 2">DSM 16190</strain>
    </source>
</reference>
<keyword evidence="2" id="KW-1185">Reference proteome</keyword>
<evidence type="ECO:0008006" key="3">
    <source>
        <dbReference type="Google" id="ProtNLM"/>
    </source>
</evidence>
<comment type="caution">
    <text evidence="1">The sequence shown here is derived from an EMBL/GenBank/DDBJ whole genome shotgun (WGS) entry which is preliminary data.</text>
</comment>
<dbReference type="RefSeq" id="WP_107282822.1">
    <property type="nucleotide sequence ID" value="NZ_PYMC01000004.1"/>
</dbReference>
<evidence type="ECO:0000313" key="2">
    <source>
        <dbReference type="Proteomes" id="UP000240904"/>
    </source>
</evidence>
<dbReference type="Proteomes" id="UP000240904">
    <property type="component" value="Unassembled WGS sequence"/>
</dbReference>
<dbReference type="EMBL" id="PYMC01000004">
    <property type="protein sequence ID" value="PSW05670.1"/>
    <property type="molecule type" value="Genomic_DNA"/>
</dbReference>
<protein>
    <recommendedName>
        <fullName evidence="3">Alpha/beta hydrolase</fullName>
    </recommendedName>
</protein>
<name>A0A2T3N0D6_9GAMM</name>